<proteinExistence type="inferred from homology"/>
<organism evidence="4 5">
    <name type="scientific">Truepera radiovictrix (strain DSM 17093 / CIP 108686 / LMG 22925 / RQ-24)</name>
    <dbReference type="NCBI Taxonomy" id="649638"/>
    <lineage>
        <taxon>Bacteria</taxon>
        <taxon>Thermotogati</taxon>
        <taxon>Deinococcota</taxon>
        <taxon>Deinococci</taxon>
        <taxon>Trueperales</taxon>
        <taxon>Trueperaceae</taxon>
        <taxon>Truepera</taxon>
    </lineage>
</organism>
<evidence type="ECO:0000313" key="4">
    <source>
        <dbReference type="EMBL" id="ADI16021.1"/>
    </source>
</evidence>
<evidence type="ECO:0000259" key="3">
    <source>
        <dbReference type="Pfam" id="PF00685"/>
    </source>
</evidence>
<evidence type="ECO:0000256" key="1">
    <source>
        <dbReference type="ARBA" id="ARBA00005771"/>
    </source>
</evidence>
<gene>
    <name evidence="4" type="ordered locus">Trad_2924</name>
</gene>
<dbReference type="InterPro" id="IPR000863">
    <property type="entry name" value="Sulfotransferase_dom"/>
</dbReference>
<dbReference type="KEGG" id="tra:Trad_2924"/>
<dbReference type="OrthoDB" id="1437579at2"/>
<dbReference type="Pfam" id="PF00685">
    <property type="entry name" value="Sulfotransfer_1"/>
    <property type="match status" value="1"/>
</dbReference>
<dbReference type="HOGENOM" id="CLU_1045619_0_0_0"/>
<sequence length="266" mass="31885">MLVLANGAFKSGSTWLFEILSATERFSYVPYEYSRLPYPARPWLAQSKIKPFLATGLHHKENYLTKMHLFSERLRDTLLSYDDVFIFDIKRDIKDSLVSHYYHIIREGKFQEKYAKQEYIKDGFRKYYWRFGRYKAQQLVIYHKVWSIPSPKIYITSFEVLKNDFENEVSKITDFLGMPLTPVDIKKIRDKTTLSNLQKVRGQDKLEEHKRFFRKGVIGEWRQHFDSEMLADVERIEQQGLGTFDMLRYHAVFELIEVRKKLKKVL</sequence>
<comment type="similarity">
    <text evidence="1">Belongs to the sulfotransferase 1 family.</text>
</comment>
<evidence type="ECO:0000256" key="2">
    <source>
        <dbReference type="ARBA" id="ARBA00022679"/>
    </source>
</evidence>
<accession>D7CVW0</accession>
<dbReference type="RefSeq" id="WP_013179380.1">
    <property type="nucleotide sequence ID" value="NC_014221.1"/>
</dbReference>
<dbReference type="AlphaFoldDB" id="D7CVW0"/>
<protein>
    <submittedName>
        <fullName evidence="4">Sulfotransferase</fullName>
    </submittedName>
</protein>
<dbReference type="PANTHER" id="PTHR11783">
    <property type="entry name" value="SULFOTRANSFERASE SULT"/>
    <property type="match status" value="1"/>
</dbReference>
<dbReference type="InterPro" id="IPR027417">
    <property type="entry name" value="P-loop_NTPase"/>
</dbReference>
<dbReference type="Proteomes" id="UP000000379">
    <property type="component" value="Chromosome"/>
</dbReference>
<dbReference type="Gene3D" id="3.40.50.300">
    <property type="entry name" value="P-loop containing nucleotide triphosphate hydrolases"/>
    <property type="match status" value="1"/>
</dbReference>
<dbReference type="EMBL" id="CP002049">
    <property type="protein sequence ID" value="ADI16021.1"/>
    <property type="molecule type" value="Genomic_DNA"/>
</dbReference>
<feature type="domain" description="Sulfotransferase" evidence="3">
    <location>
        <begin position="9"/>
        <end position="242"/>
    </location>
</feature>
<reference evidence="4 5" key="2">
    <citation type="journal article" date="2011" name="Stand. Genomic Sci.">
        <title>Complete genome sequence of Truepera radiovictrix type strain (RQ-24).</title>
        <authorList>
            <person name="Ivanova N."/>
            <person name="Rohde C."/>
            <person name="Munk C."/>
            <person name="Nolan M."/>
            <person name="Lucas S."/>
            <person name="Del Rio T.G."/>
            <person name="Tice H."/>
            <person name="Deshpande S."/>
            <person name="Cheng J.F."/>
            <person name="Tapia R."/>
            <person name="Han C."/>
            <person name="Goodwin L."/>
            <person name="Pitluck S."/>
            <person name="Liolios K."/>
            <person name="Mavromatis K."/>
            <person name="Mikhailova N."/>
            <person name="Pati A."/>
            <person name="Chen A."/>
            <person name="Palaniappan K."/>
            <person name="Land M."/>
            <person name="Hauser L."/>
            <person name="Chang Y.J."/>
            <person name="Jeffries C.D."/>
            <person name="Brambilla E."/>
            <person name="Rohde M."/>
            <person name="Goker M."/>
            <person name="Tindall B.J."/>
            <person name="Woyke T."/>
            <person name="Bristow J."/>
            <person name="Eisen J.A."/>
            <person name="Markowitz V."/>
            <person name="Hugenholtz P."/>
            <person name="Kyrpides N.C."/>
            <person name="Klenk H.P."/>
            <person name="Lapidus A."/>
        </authorList>
    </citation>
    <scope>NUCLEOTIDE SEQUENCE [LARGE SCALE GENOMIC DNA]</scope>
    <source>
        <strain evidence="5">DSM 17093 / CIP 108686 / LMG 22925 / RQ-24</strain>
    </source>
</reference>
<dbReference type="SUPFAM" id="SSF52540">
    <property type="entry name" value="P-loop containing nucleoside triphosphate hydrolases"/>
    <property type="match status" value="1"/>
</dbReference>
<keyword evidence="5" id="KW-1185">Reference proteome</keyword>
<dbReference type="STRING" id="649638.Trad_2924"/>
<keyword evidence="2" id="KW-0808">Transferase</keyword>
<dbReference type="GO" id="GO:0008146">
    <property type="term" value="F:sulfotransferase activity"/>
    <property type="evidence" value="ECO:0007669"/>
    <property type="project" value="InterPro"/>
</dbReference>
<name>D7CVW0_TRURR</name>
<reference evidence="5" key="1">
    <citation type="submission" date="2010-05" db="EMBL/GenBank/DDBJ databases">
        <title>The complete genome of Truepera radiovictris DSM 17093.</title>
        <authorList>
            <consortium name="US DOE Joint Genome Institute (JGI-PGF)"/>
            <person name="Lucas S."/>
            <person name="Copeland A."/>
            <person name="Lapidus A."/>
            <person name="Glavina del Rio T."/>
            <person name="Dalin E."/>
            <person name="Tice H."/>
            <person name="Bruce D."/>
            <person name="Goodwin L."/>
            <person name="Pitluck S."/>
            <person name="Kyrpides N."/>
            <person name="Mavromatis K."/>
            <person name="Ovchinnikova G."/>
            <person name="Munk A.C."/>
            <person name="Detter J.C."/>
            <person name="Han C."/>
            <person name="Tapia R."/>
            <person name="Land M."/>
            <person name="Hauser L."/>
            <person name="Markowitz V."/>
            <person name="Cheng J.-F."/>
            <person name="Hugenholtz P."/>
            <person name="Woyke T."/>
            <person name="Wu D."/>
            <person name="Tindall B."/>
            <person name="Pomrenke H.G."/>
            <person name="Brambilla E."/>
            <person name="Klenk H.-P."/>
            <person name="Eisen J.A."/>
        </authorList>
    </citation>
    <scope>NUCLEOTIDE SEQUENCE [LARGE SCALE GENOMIC DNA]</scope>
    <source>
        <strain evidence="5">DSM 17093 / CIP 108686 / LMG 22925 / RQ-24</strain>
    </source>
</reference>
<evidence type="ECO:0000313" key="5">
    <source>
        <dbReference type="Proteomes" id="UP000000379"/>
    </source>
</evidence>